<reference evidence="7" key="1">
    <citation type="submission" date="2023-06" db="EMBL/GenBank/DDBJ databases">
        <authorList>
            <person name="Delattre M."/>
        </authorList>
    </citation>
    <scope>NUCLEOTIDE SEQUENCE</scope>
    <source>
        <strain evidence="7">AF72</strain>
    </source>
</reference>
<evidence type="ECO:0000256" key="4">
    <source>
        <dbReference type="ARBA" id="ARBA00022989"/>
    </source>
</evidence>
<keyword evidence="3 6" id="KW-0812">Transmembrane</keyword>
<comment type="caution">
    <text evidence="7">The sequence shown here is derived from an EMBL/GenBank/DDBJ whole genome shotgun (WGS) entry which is preliminary data.</text>
</comment>
<feature type="transmembrane region" description="Helical" evidence="6">
    <location>
        <begin position="266"/>
        <end position="285"/>
    </location>
</feature>
<keyword evidence="4 6" id="KW-1133">Transmembrane helix</keyword>
<sequence length="289" mass="33373">MFRCRGLVIRCAHTRAVDPQILTLQTRKSRTDRDSKDDGKFLYIFSKEWASEKRRGGPRRIHWGLGAVGMMSIPLATLGLGIWQSMRLRWKLELIEDVRGRLDEKAIDFPVNDLGKLLDMEYKRVRLVGEFLNDREFLIAPRGRFDKGHVAKDHGSLLSENELSSHGGHVITPGWVPACLMDHATRSHTDIRGETAIDAIVRRSEPRPQFMQDNRPEKGIWFYRDHEQMAKHYGTAPIYVEATYEGSMPGGPIGGQTNVRLRNDHFQYLCTWFTLSIITTMMWIAKFYR</sequence>
<evidence type="ECO:0000256" key="1">
    <source>
        <dbReference type="ARBA" id="ARBA00004370"/>
    </source>
</evidence>
<name>A0AA36CS29_9BILA</name>
<comment type="similarity">
    <text evidence="2 6">Belongs to the SURF1 family.</text>
</comment>
<dbReference type="PROSITE" id="PS50895">
    <property type="entry name" value="SURF1"/>
    <property type="match status" value="1"/>
</dbReference>
<comment type="subcellular location">
    <subcellularLocation>
        <location evidence="1">Membrane</location>
    </subcellularLocation>
    <subcellularLocation>
        <location evidence="6">Mitochondrion inner membrane</location>
        <topology evidence="6">Multi-pass membrane protein</topology>
    </subcellularLocation>
</comment>
<dbReference type="CDD" id="cd06662">
    <property type="entry name" value="SURF1"/>
    <property type="match status" value="1"/>
</dbReference>
<keyword evidence="6" id="KW-0496">Mitochondrion</keyword>
<dbReference type="EMBL" id="CATQJA010002614">
    <property type="protein sequence ID" value="CAJ0573167.1"/>
    <property type="molecule type" value="Genomic_DNA"/>
</dbReference>
<dbReference type="GO" id="GO:0005743">
    <property type="term" value="C:mitochondrial inner membrane"/>
    <property type="evidence" value="ECO:0007669"/>
    <property type="project" value="UniProtKB-SubCell"/>
</dbReference>
<evidence type="ECO:0000313" key="7">
    <source>
        <dbReference type="EMBL" id="CAJ0573167.1"/>
    </source>
</evidence>
<keyword evidence="8" id="KW-1185">Reference proteome</keyword>
<protein>
    <recommendedName>
        <fullName evidence="6">SURF1-like protein</fullName>
    </recommendedName>
</protein>
<evidence type="ECO:0000256" key="6">
    <source>
        <dbReference type="RuleBase" id="RU363076"/>
    </source>
</evidence>
<feature type="transmembrane region" description="Helical" evidence="6">
    <location>
        <begin position="63"/>
        <end position="83"/>
    </location>
</feature>
<evidence type="ECO:0000256" key="2">
    <source>
        <dbReference type="ARBA" id="ARBA00007165"/>
    </source>
</evidence>
<keyword evidence="6" id="KW-0999">Mitochondrion inner membrane</keyword>
<comment type="function">
    <text evidence="6">Probably involved in the biogenesis of the COX complex.</text>
</comment>
<dbReference type="AlphaFoldDB" id="A0AA36CS29"/>
<dbReference type="PANTHER" id="PTHR23427:SF2">
    <property type="entry name" value="SURFEIT LOCUS PROTEIN 1"/>
    <property type="match status" value="1"/>
</dbReference>
<keyword evidence="5 6" id="KW-0472">Membrane</keyword>
<feature type="non-terminal residue" evidence="7">
    <location>
        <position position="1"/>
    </location>
</feature>
<organism evidence="7 8">
    <name type="scientific">Mesorhabditis spiculigera</name>
    <dbReference type="NCBI Taxonomy" id="96644"/>
    <lineage>
        <taxon>Eukaryota</taxon>
        <taxon>Metazoa</taxon>
        <taxon>Ecdysozoa</taxon>
        <taxon>Nematoda</taxon>
        <taxon>Chromadorea</taxon>
        <taxon>Rhabditida</taxon>
        <taxon>Rhabditina</taxon>
        <taxon>Rhabditomorpha</taxon>
        <taxon>Rhabditoidea</taxon>
        <taxon>Rhabditidae</taxon>
        <taxon>Mesorhabditinae</taxon>
        <taxon>Mesorhabditis</taxon>
    </lineage>
</organism>
<dbReference type="InterPro" id="IPR045214">
    <property type="entry name" value="Surf1/Surf4"/>
</dbReference>
<accession>A0AA36CS29</accession>
<dbReference type="GO" id="GO:0033617">
    <property type="term" value="P:mitochondrial respiratory chain complex IV assembly"/>
    <property type="evidence" value="ECO:0007669"/>
    <property type="project" value="TreeGrafter"/>
</dbReference>
<proteinExistence type="inferred from homology"/>
<evidence type="ECO:0000256" key="5">
    <source>
        <dbReference type="ARBA" id="ARBA00023136"/>
    </source>
</evidence>
<dbReference type="Pfam" id="PF02104">
    <property type="entry name" value="SURF1"/>
    <property type="match status" value="1"/>
</dbReference>
<dbReference type="InterPro" id="IPR002994">
    <property type="entry name" value="Surf1/Shy1"/>
</dbReference>
<dbReference type="Proteomes" id="UP001177023">
    <property type="component" value="Unassembled WGS sequence"/>
</dbReference>
<evidence type="ECO:0000313" key="8">
    <source>
        <dbReference type="Proteomes" id="UP001177023"/>
    </source>
</evidence>
<gene>
    <name evidence="7" type="ORF">MSPICULIGERA_LOCUS11535</name>
</gene>
<evidence type="ECO:0000256" key="3">
    <source>
        <dbReference type="ARBA" id="ARBA00022692"/>
    </source>
</evidence>
<dbReference type="PANTHER" id="PTHR23427">
    <property type="entry name" value="SURFEIT LOCUS PROTEIN"/>
    <property type="match status" value="1"/>
</dbReference>